<dbReference type="GO" id="GO:0008765">
    <property type="term" value="F:UDP-N-acetylmuramoylalanyl-D-glutamate-2,6-diaminopimelate ligase activity"/>
    <property type="evidence" value="ECO:0007669"/>
    <property type="project" value="UniProtKB-UniRule"/>
</dbReference>
<dbReference type="GO" id="GO:0005524">
    <property type="term" value="F:ATP binding"/>
    <property type="evidence" value="ECO:0007669"/>
    <property type="project" value="UniProtKB-UniRule"/>
</dbReference>
<evidence type="ECO:0000256" key="5">
    <source>
        <dbReference type="ARBA" id="ARBA00022741"/>
    </source>
</evidence>
<dbReference type="InterPro" id="IPR005761">
    <property type="entry name" value="UDP-N-AcMur-Glu-dNH2Pim_ligase"/>
</dbReference>
<dbReference type="NCBIfam" id="NF001126">
    <property type="entry name" value="PRK00139.1-4"/>
    <property type="match status" value="1"/>
</dbReference>
<comment type="function">
    <text evidence="11">Catalyzes the addition of meso-diaminopimelic acid to the nucleotide precursor UDP-N-acetylmuramoyl-L-alanyl-D-glutamate (UMAG) in the biosynthesis of bacterial cell-wall peptidoglycan.</text>
</comment>
<comment type="subcellular location">
    <subcellularLocation>
        <location evidence="11 12">Cytoplasm</location>
    </subcellularLocation>
</comment>
<dbReference type="AlphaFoldDB" id="A0A2M7S9Q4"/>
<evidence type="ECO:0000256" key="4">
    <source>
        <dbReference type="ARBA" id="ARBA00022618"/>
    </source>
</evidence>
<dbReference type="Gene3D" id="3.40.1390.10">
    <property type="entry name" value="MurE/MurF, N-terminal domain"/>
    <property type="match status" value="1"/>
</dbReference>
<dbReference type="Pfam" id="PF08245">
    <property type="entry name" value="Mur_ligase_M"/>
    <property type="match status" value="1"/>
</dbReference>
<evidence type="ECO:0000256" key="6">
    <source>
        <dbReference type="ARBA" id="ARBA00022840"/>
    </source>
</evidence>
<keyword evidence="11" id="KW-0460">Magnesium</keyword>
<keyword evidence="9 11" id="KW-0131">Cell cycle</keyword>
<name>A0A2M7S9Q4_9BACT</name>
<evidence type="ECO:0000256" key="11">
    <source>
        <dbReference type="HAMAP-Rule" id="MF_00208"/>
    </source>
</evidence>
<feature type="binding site" evidence="11">
    <location>
        <position position="42"/>
    </location>
    <ligand>
        <name>UDP-N-acetyl-alpha-D-muramoyl-L-alanyl-D-glutamate</name>
        <dbReference type="ChEBI" id="CHEBI:83900"/>
    </ligand>
</feature>
<comment type="caution">
    <text evidence="16">The sequence shown here is derived from an EMBL/GenBank/DDBJ whole genome shotgun (WGS) entry which is preliminary data.</text>
</comment>
<keyword evidence="6 11" id="KW-0067">ATP-binding</keyword>
<protein>
    <recommendedName>
        <fullName evidence="11">UDP-N-acetylmuramoyl-L-alanyl-D-glutamate--2,6-diaminopimelate ligase</fullName>
        <ecNumber evidence="11">6.3.2.13</ecNumber>
    </recommendedName>
    <alternativeName>
        <fullName evidence="11">Meso-A2pm-adding enzyme</fullName>
    </alternativeName>
    <alternativeName>
        <fullName evidence="11">Meso-diaminopimelate-adding enzyme</fullName>
    </alternativeName>
    <alternativeName>
        <fullName evidence="11">UDP-MurNAc-L-Ala-D-Glu:meso-diaminopimelate ligase</fullName>
    </alternativeName>
    <alternativeName>
        <fullName evidence="11">UDP-MurNAc-tripeptide synthetase</fullName>
    </alternativeName>
    <alternativeName>
        <fullName evidence="11">UDP-N-acetylmuramyl-tripeptide synthetase</fullName>
    </alternativeName>
</protein>
<keyword evidence="7 11" id="KW-0133">Cell shape</keyword>
<feature type="binding site" evidence="11">
    <location>
        <position position="191"/>
    </location>
    <ligand>
        <name>UDP-N-acetyl-alpha-D-muramoyl-L-alanyl-D-glutamate</name>
        <dbReference type="ChEBI" id="CHEBI:83900"/>
    </ligand>
</feature>
<comment type="catalytic activity">
    <reaction evidence="11">
        <text>UDP-N-acetyl-alpha-D-muramoyl-L-alanyl-D-glutamate + meso-2,6-diaminopimelate + ATP = UDP-N-acetyl-alpha-D-muramoyl-L-alanyl-gamma-D-glutamyl-meso-2,6-diaminopimelate + ADP + phosphate + H(+)</text>
        <dbReference type="Rhea" id="RHEA:23676"/>
        <dbReference type="ChEBI" id="CHEBI:15378"/>
        <dbReference type="ChEBI" id="CHEBI:30616"/>
        <dbReference type="ChEBI" id="CHEBI:43474"/>
        <dbReference type="ChEBI" id="CHEBI:57791"/>
        <dbReference type="ChEBI" id="CHEBI:83900"/>
        <dbReference type="ChEBI" id="CHEBI:83905"/>
        <dbReference type="ChEBI" id="CHEBI:456216"/>
        <dbReference type="EC" id="6.3.2.13"/>
    </reaction>
</comment>
<dbReference type="EMBL" id="PFMR01000199">
    <property type="protein sequence ID" value="PIZ16264.1"/>
    <property type="molecule type" value="Genomic_DNA"/>
</dbReference>
<dbReference type="PANTHER" id="PTHR23135">
    <property type="entry name" value="MUR LIGASE FAMILY MEMBER"/>
    <property type="match status" value="1"/>
</dbReference>
<feature type="binding site" evidence="11">
    <location>
        <position position="199"/>
    </location>
    <ligand>
        <name>UDP-N-acetyl-alpha-D-muramoyl-L-alanyl-D-glutamate</name>
        <dbReference type="ChEBI" id="CHEBI:83900"/>
    </ligand>
</feature>
<evidence type="ECO:0000259" key="13">
    <source>
        <dbReference type="Pfam" id="PF01225"/>
    </source>
</evidence>
<dbReference type="InterPro" id="IPR018109">
    <property type="entry name" value="Folylpolyglutamate_synth_CS"/>
</dbReference>
<accession>A0A2M7S9Q4</accession>
<dbReference type="GO" id="GO:0051301">
    <property type="term" value="P:cell division"/>
    <property type="evidence" value="ECO:0007669"/>
    <property type="project" value="UniProtKB-KW"/>
</dbReference>
<feature type="domain" description="Mur ligase central" evidence="15">
    <location>
        <begin position="120"/>
        <end position="325"/>
    </location>
</feature>
<dbReference type="GO" id="GO:0071555">
    <property type="term" value="P:cell wall organization"/>
    <property type="evidence" value="ECO:0007669"/>
    <property type="project" value="UniProtKB-KW"/>
</dbReference>
<dbReference type="GO" id="GO:0009252">
    <property type="term" value="P:peptidoglycan biosynthetic process"/>
    <property type="evidence" value="ECO:0007669"/>
    <property type="project" value="UniProtKB-UniRule"/>
</dbReference>
<keyword evidence="2 11" id="KW-0963">Cytoplasm</keyword>
<evidence type="ECO:0000256" key="8">
    <source>
        <dbReference type="ARBA" id="ARBA00022984"/>
    </source>
</evidence>
<dbReference type="InterPro" id="IPR036565">
    <property type="entry name" value="Mur-like_cat_sf"/>
</dbReference>
<keyword evidence="4 11" id="KW-0132">Cell division</keyword>
<dbReference type="InterPro" id="IPR035911">
    <property type="entry name" value="MurE/MurF_N"/>
</dbReference>
<dbReference type="EC" id="6.3.2.13" evidence="11"/>
<feature type="domain" description="Mur ligase N-terminal catalytic" evidence="13">
    <location>
        <begin position="35"/>
        <end position="108"/>
    </location>
</feature>
<proteinExistence type="inferred from homology"/>
<evidence type="ECO:0000313" key="16">
    <source>
        <dbReference type="EMBL" id="PIZ16264.1"/>
    </source>
</evidence>
<feature type="short sequence motif" description="Meso-diaminopimelate recognition motif" evidence="11">
    <location>
        <begin position="419"/>
        <end position="422"/>
    </location>
</feature>
<dbReference type="PROSITE" id="PS01011">
    <property type="entry name" value="FOLYLPOLYGLU_SYNT_1"/>
    <property type="match status" value="1"/>
</dbReference>
<dbReference type="PANTHER" id="PTHR23135:SF4">
    <property type="entry name" value="UDP-N-ACETYLMURAMOYL-L-ALANYL-D-GLUTAMATE--2,6-DIAMINOPIMELATE LIGASE MURE HOMOLOG, CHLOROPLASTIC"/>
    <property type="match status" value="1"/>
</dbReference>
<evidence type="ECO:0000256" key="12">
    <source>
        <dbReference type="RuleBase" id="RU004135"/>
    </source>
</evidence>
<feature type="binding site" evidence="11">
    <location>
        <begin position="122"/>
        <end position="128"/>
    </location>
    <ligand>
        <name>ATP</name>
        <dbReference type="ChEBI" id="CHEBI:30616"/>
    </ligand>
</feature>
<keyword evidence="10 11" id="KW-0961">Cell wall biogenesis/degradation</keyword>
<comment type="pathway">
    <text evidence="11 12">Cell wall biogenesis; peptidoglycan biosynthesis.</text>
</comment>
<evidence type="ECO:0000256" key="7">
    <source>
        <dbReference type="ARBA" id="ARBA00022960"/>
    </source>
</evidence>
<dbReference type="Gene3D" id="3.90.190.20">
    <property type="entry name" value="Mur ligase, C-terminal domain"/>
    <property type="match status" value="1"/>
</dbReference>
<dbReference type="GO" id="GO:0005737">
    <property type="term" value="C:cytoplasm"/>
    <property type="evidence" value="ECO:0007669"/>
    <property type="project" value="UniProtKB-SubCell"/>
</dbReference>
<feature type="binding site" evidence="11">
    <location>
        <begin position="164"/>
        <end position="165"/>
    </location>
    <ligand>
        <name>UDP-N-acetyl-alpha-D-muramoyl-L-alanyl-D-glutamate</name>
        <dbReference type="ChEBI" id="CHEBI:83900"/>
    </ligand>
</feature>
<comment type="caution">
    <text evidence="11">Lacks conserved residue(s) required for the propagation of feature annotation.</text>
</comment>
<evidence type="ECO:0000259" key="15">
    <source>
        <dbReference type="Pfam" id="PF08245"/>
    </source>
</evidence>
<comment type="PTM">
    <text evidence="11">Carboxylation is probably crucial for Mg(2+) binding and, consequently, for the gamma-phosphate positioning of ATP.</text>
</comment>
<dbReference type="SUPFAM" id="SSF53623">
    <property type="entry name" value="MurD-like peptide ligases, catalytic domain"/>
    <property type="match status" value="1"/>
</dbReference>
<evidence type="ECO:0000313" key="17">
    <source>
        <dbReference type="Proteomes" id="UP000229307"/>
    </source>
</evidence>
<feature type="binding site" evidence="11">
    <location>
        <position position="395"/>
    </location>
    <ligand>
        <name>meso-2,6-diaminopimelate</name>
        <dbReference type="ChEBI" id="CHEBI:57791"/>
    </ligand>
</feature>
<dbReference type="Proteomes" id="UP000229307">
    <property type="component" value="Unassembled WGS sequence"/>
</dbReference>
<dbReference type="SUPFAM" id="SSF53244">
    <property type="entry name" value="MurD-like peptide ligases, peptide-binding domain"/>
    <property type="match status" value="1"/>
</dbReference>
<comment type="cofactor">
    <cofactor evidence="11">
        <name>Mg(2+)</name>
        <dbReference type="ChEBI" id="CHEBI:18420"/>
    </cofactor>
</comment>
<evidence type="ECO:0000256" key="2">
    <source>
        <dbReference type="ARBA" id="ARBA00022490"/>
    </source>
</evidence>
<sequence>MKKLSQLIGVLDKAQLFRGGAQISPDDLMINDIPVEGITYDSRKVKKDFIFACMPGFNMDGNEFVPDALKKGAGAVISNGKPDVPAGSVLVKVGDTRVSLGKLAAEFYDHPDRSLRVIGVTGTNGKTTTTYILRSILERHGKKAGLIGTIVYEAGGDSFPAGRTTPEASDIEFMFRHSADAGEEYAVIEVSSHSLMLHRVDAIEFDQAIFTNLGLDHLDFHQTKEEYLKAKMKLFQGLDRPGAKKDKIAVVNLDDACAREIMDSTKARKITYGFSPAAQVSAVPLHMDMEKISFEMVTPAGKTDVNLKMTGKFNIYNALAAAASAIAEGIPIEEIKEGIESVANVPGRFEKIKGRGFYVIVDYAHTPEALKDLLIAARELAKKKLIVVFGCGGERDRSKRPIMGEIAASCSDLCILTSDNPRREDPLRIILDTESGIQKVKPMGEYYTFVDRREAIEKACSAAGQGDLVVIAGKGHEDYQILADKTIHFDDREVVREILKNS</sequence>
<dbReference type="NCBIfam" id="NF001124">
    <property type="entry name" value="PRK00139.1-2"/>
    <property type="match status" value="1"/>
</dbReference>
<evidence type="ECO:0000256" key="9">
    <source>
        <dbReference type="ARBA" id="ARBA00023306"/>
    </source>
</evidence>
<reference evidence="17" key="1">
    <citation type="submission" date="2017-09" db="EMBL/GenBank/DDBJ databases">
        <title>Depth-based differentiation of microbial function through sediment-hosted aquifers and enrichment of novel symbionts in the deep terrestrial subsurface.</title>
        <authorList>
            <person name="Probst A.J."/>
            <person name="Ladd B."/>
            <person name="Jarett J.K."/>
            <person name="Geller-Mcgrath D.E."/>
            <person name="Sieber C.M.K."/>
            <person name="Emerson J.B."/>
            <person name="Anantharaman K."/>
            <person name="Thomas B.C."/>
            <person name="Malmstrom R."/>
            <person name="Stieglmeier M."/>
            <person name="Klingl A."/>
            <person name="Woyke T."/>
            <person name="Ryan C.M."/>
            <person name="Banfield J.F."/>
        </authorList>
    </citation>
    <scope>NUCLEOTIDE SEQUENCE [LARGE SCALE GENOMIC DNA]</scope>
</reference>
<gene>
    <name evidence="11" type="primary">murE</name>
    <name evidence="16" type="ORF">COY52_07505</name>
</gene>
<keyword evidence="5 11" id="KW-0547">Nucleotide-binding</keyword>
<dbReference type="Pfam" id="PF02875">
    <property type="entry name" value="Mur_ligase_C"/>
    <property type="match status" value="1"/>
</dbReference>
<dbReference type="Gene3D" id="3.40.1190.10">
    <property type="entry name" value="Mur-like, catalytic domain"/>
    <property type="match status" value="1"/>
</dbReference>
<dbReference type="UniPathway" id="UPA00219"/>
<dbReference type="SUPFAM" id="SSF63418">
    <property type="entry name" value="MurE/MurF N-terminal domain"/>
    <property type="match status" value="1"/>
</dbReference>
<feature type="modified residue" description="N6-carboxylysine" evidence="11">
    <location>
        <position position="231"/>
    </location>
</feature>
<dbReference type="GO" id="GO:0000287">
    <property type="term" value="F:magnesium ion binding"/>
    <property type="evidence" value="ECO:0007669"/>
    <property type="project" value="UniProtKB-UniRule"/>
</dbReference>
<feature type="binding site" evidence="11">
    <location>
        <begin position="419"/>
        <end position="422"/>
    </location>
    <ligand>
        <name>meso-2,6-diaminopimelate</name>
        <dbReference type="ChEBI" id="CHEBI:57791"/>
    </ligand>
</feature>
<comment type="similarity">
    <text evidence="1 11">Belongs to the MurCDEF family. MurE subfamily.</text>
</comment>
<keyword evidence="3 11" id="KW-0436">Ligase</keyword>
<dbReference type="InterPro" id="IPR000713">
    <property type="entry name" value="Mur_ligase_N"/>
</dbReference>
<feature type="binding site" evidence="11">
    <location>
        <position position="473"/>
    </location>
    <ligand>
        <name>meso-2,6-diaminopimelate</name>
        <dbReference type="ChEBI" id="CHEBI:57791"/>
    </ligand>
</feature>
<dbReference type="HAMAP" id="MF_00208">
    <property type="entry name" value="MurE"/>
    <property type="match status" value="1"/>
</dbReference>
<dbReference type="InterPro" id="IPR036615">
    <property type="entry name" value="Mur_ligase_C_dom_sf"/>
</dbReference>
<dbReference type="InterPro" id="IPR004101">
    <property type="entry name" value="Mur_ligase_C"/>
</dbReference>
<dbReference type="GO" id="GO:0004326">
    <property type="term" value="F:tetrahydrofolylpolyglutamate synthase activity"/>
    <property type="evidence" value="ECO:0007669"/>
    <property type="project" value="InterPro"/>
</dbReference>
<dbReference type="NCBIfam" id="TIGR01085">
    <property type="entry name" value="murE"/>
    <property type="match status" value="1"/>
</dbReference>
<organism evidence="16 17">
    <name type="scientific">Candidatus Desantisbacteria bacterium CG_4_10_14_0_8_um_filter_48_22</name>
    <dbReference type="NCBI Taxonomy" id="1974543"/>
    <lineage>
        <taxon>Bacteria</taxon>
        <taxon>Candidatus Desantisiibacteriota</taxon>
    </lineage>
</organism>
<feature type="domain" description="Mur ligase C-terminal" evidence="14">
    <location>
        <begin position="347"/>
        <end position="475"/>
    </location>
</feature>
<evidence type="ECO:0000256" key="10">
    <source>
        <dbReference type="ARBA" id="ARBA00023316"/>
    </source>
</evidence>
<dbReference type="InterPro" id="IPR013221">
    <property type="entry name" value="Mur_ligase_cen"/>
</dbReference>
<dbReference type="GO" id="GO:0008360">
    <property type="term" value="P:regulation of cell shape"/>
    <property type="evidence" value="ECO:0007669"/>
    <property type="project" value="UniProtKB-KW"/>
</dbReference>
<keyword evidence="8 11" id="KW-0573">Peptidoglycan synthesis</keyword>
<feature type="binding site" evidence="11">
    <location>
        <position position="477"/>
    </location>
    <ligand>
        <name>meso-2,6-diaminopimelate</name>
        <dbReference type="ChEBI" id="CHEBI:57791"/>
    </ligand>
</feature>
<evidence type="ECO:0000259" key="14">
    <source>
        <dbReference type="Pfam" id="PF02875"/>
    </source>
</evidence>
<evidence type="ECO:0000256" key="3">
    <source>
        <dbReference type="ARBA" id="ARBA00022598"/>
    </source>
</evidence>
<dbReference type="Pfam" id="PF01225">
    <property type="entry name" value="Mur_ligase"/>
    <property type="match status" value="1"/>
</dbReference>
<evidence type="ECO:0000256" key="1">
    <source>
        <dbReference type="ARBA" id="ARBA00005898"/>
    </source>
</evidence>